<proteinExistence type="predicted"/>
<name>A0ABW7EM17_9BURK</name>
<gene>
    <name evidence="4" type="ORF">ACG02S_10705</name>
</gene>
<evidence type="ECO:0000313" key="5">
    <source>
        <dbReference type="Proteomes" id="UP001606300"/>
    </source>
</evidence>
<dbReference type="SMART" id="SM00448">
    <property type="entry name" value="REC"/>
    <property type="match status" value="1"/>
</dbReference>
<reference evidence="4 5" key="1">
    <citation type="submission" date="2024-09" db="EMBL/GenBank/DDBJ databases">
        <title>Novel species of the genus Pelomonas and Roseateles isolated from streams.</title>
        <authorList>
            <person name="Lu H."/>
        </authorList>
    </citation>
    <scope>NUCLEOTIDE SEQUENCE [LARGE SCALE GENOMIC DNA]</scope>
    <source>
        <strain evidence="4 5">DC23W</strain>
    </source>
</reference>
<evidence type="ECO:0000256" key="1">
    <source>
        <dbReference type="PROSITE-ProRule" id="PRU00169"/>
    </source>
</evidence>
<comment type="caution">
    <text evidence="4">The sequence shown here is derived from an EMBL/GenBank/DDBJ whole genome shotgun (WGS) entry which is preliminary data.</text>
</comment>
<feature type="modified residue" description="4-aspartylphosphate" evidence="1">
    <location>
        <position position="53"/>
    </location>
</feature>
<accession>A0ABW7EM17</accession>
<dbReference type="Pfam" id="PF00072">
    <property type="entry name" value="Response_reg"/>
    <property type="match status" value="1"/>
</dbReference>
<dbReference type="RefSeq" id="WP_394470439.1">
    <property type="nucleotide sequence ID" value="NZ_JBIGHY010000003.1"/>
</dbReference>
<organism evidence="4 5">
    <name type="scientific">Pelomonas dachongensis</name>
    <dbReference type="NCBI Taxonomy" id="3299029"/>
    <lineage>
        <taxon>Bacteria</taxon>
        <taxon>Pseudomonadati</taxon>
        <taxon>Pseudomonadota</taxon>
        <taxon>Betaproteobacteria</taxon>
        <taxon>Burkholderiales</taxon>
        <taxon>Sphaerotilaceae</taxon>
        <taxon>Roseateles</taxon>
    </lineage>
</organism>
<dbReference type="Gene3D" id="2.40.50.1020">
    <property type="entry name" value="LytTr DNA-binding domain"/>
    <property type="match status" value="1"/>
</dbReference>
<dbReference type="PANTHER" id="PTHR37299:SF1">
    <property type="entry name" value="STAGE 0 SPORULATION PROTEIN A HOMOLOG"/>
    <property type="match status" value="1"/>
</dbReference>
<dbReference type="InterPro" id="IPR046947">
    <property type="entry name" value="LytR-like"/>
</dbReference>
<evidence type="ECO:0000313" key="4">
    <source>
        <dbReference type="EMBL" id="MFG6414364.1"/>
    </source>
</evidence>
<feature type="domain" description="HTH LytTR-type" evidence="3">
    <location>
        <begin position="145"/>
        <end position="247"/>
    </location>
</feature>
<sequence length="247" mass="27843">MKIFIVEDSRLARQELRTLLAAIPDADIVGEAAELAPAREAVEQLRPELLLLDVELPGATGFDLLDQLEHLPLVVFTTAYDQHALAAFERNALDYLLKPIEPQRLEAALAKARERLRPKSAAASATATNLALNTTTKGADDMVFLRDGERCWFVRLGDIAGFEACGNYAQAWFDGQRPLISRTLTQLEERLDPQLFFRASRSHLINLRWIQTIALSSNEGYRVTLRDGHQVEVSRRQARLLREKLEL</sequence>
<dbReference type="PROSITE" id="PS50110">
    <property type="entry name" value="RESPONSE_REGULATORY"/>
    <property type="match status" value="1"/>
</dbReference>
<dbReference type="SMART" id="SM00850">
    <property type="entry name" value="LytTR"/>
    <property type="match status" value="1"/>
</dbReference>
<dbReference type="PANTHER" id="PTHR37299">
    <property type="entry name" value="TRANSCRIPTIONAL REGULATOR-RELATED"/>
    <property type="match status" value="1"/>
</dbReference>
<keyword evidence="5" id="KW-1185">Reference proteome</keyword>
<dbReference type="Proteomes" id="UP001606300">
    <property type="component" value="Unassembled WGS sequence"/>
</dbReference>
<evidence type="ECO:0000259" key="3">
    <source>
        <dbReference type="PROSITE" id="PS50930"/>
    </source>
</evidence>
<dbReference type="InterPro" id="IPR011006">
    <property type="entry name" value="CheY-like_superfamily"/>
</dbReference>
<keyword evidence="1" id="KW-0597">Phosphoprotein</keyword>
<dbReference type="EMBL" id="JBIGHY010000003">
    <property type="protein sequence ID" value="MFG6414364.1"/>
    <property type="molecule type" value="Genomic_DNA"/>
</dbReference>
<evidence type="ECO:0000259" key="2">
    <source>
        <dbReference type="PROSITE" id="PS50110"/>
    </source>
</evidence>
<protein>
    <submittedName>
        <fullName evidence="4">LytR/AlgR family response regulator transcription factor</fullName>
    </submittedName>
</protein>
<dbReference type="InterPro" id="IPR001789">
    <property type="entry name" value="Sig_transdc_resp-reg_receiver"/>
</dbReference>
<dbReference type="Gene3D" id="3.40.50.2300">
    <property type="match status" value="1"/>
</dbReference>
<feature type="domain" description="Response regulatory" evidence="2">
    <location>
        <begin position="2"/>
        <end position="113"/>
    </location>
</feature>
<dbReference type="PROSITE" id="PS50930">
    <property type="entry name" value="HTH_LYTTR"/>
    <property type="match status" value="1"/>
</dbReference>
<dbReference type="Pfam" id="PF04397">
    <property type="entry name" value="LytTR"/>
    <property type="match status" value="1"/>
</dbReference>
<dbReference type="InterPro" id="IPR007492">
    <property type="entry name" value="LytTR_DNA-bd_dom"/>
</dbReference>
<dbReference type="SUPFAM" id="SSF52172">
    <property type="entry name" value="CheY-like"/>
    <property type="match status" value="1"/>
</dbReference>